<evidence type="ECO:0000313" key="1">
    <source>
        <dbReference type="EMBL" id="RYC10163.1"/>
    </source>
</evidence>
<keyword evidence="2" id="KW-1185">Reference proteome</keyword>
<accession>A0A4Q2SX25</accession>
<dbReference type="Proteomes" id="UP000291088">
    <property type="component" value="Unassembled WGS sequence"/>
</dbReference>
<organism evidence="1 2">
    <name type="scientific">Ciceribacter ferrooxidans</name>
    <dbReference type="NCBI Taxonomy" id="2509717"/>
    <lineage>
        <taxon>Bacteria</taxon>
        <taxon>Pseudomonadati</taxon>
        <taxon>Pseudomonadota</taxon>
        <taxon>Alphaproteobacteria</taxon>
        <taxon>Hyphomicrobiales</taxon>
        <taxon>Rhizobiaceae</taxon>
        <taxon>Ciceribacter</taxon>
    </lineage>
</organism>
<gene>
    <name evidence="1" type="ORF">EUU22_19040</name>
</gene>
<protein>
    <submittedName>
        <fullName evidence="1">Uncharacterized protein</fullName>
    </submittedName>
</protein>
<dbReference type="AlphaFoldDB" id="A0A4Q2SX25"/>
<reference evidence="1 2" key="1">
    <citation type="submission" date="2019-01" db="EMBL/GenBank/DDBJ databases">
        <authorList>
            <person name="Deng T."/>
        </authorList>
    </citation>
    <scope>NUCLEOTIDE SEQUENCE [LARGE SCALE GENOMIC DNA]</scope>
    <source>
        <strain evidence="1 2">F8825</strain>
    </source>
</reference>
<sequence>MADVMWSIARIAARDGVSKPAVSKTVKKMLEARPDIPVERGAQGQVLGISLAHYDEFRQRHVNPAKATAPLRPIEGSLVDGRRLADPPRLVPDQDSFEEARRQSEWLKVGREKIRHQEDCGQLVRRDRLEDGHRAIGAELLSIIRRLPNRADDVALAVSKEGVHGVRVLLRQIAFEIGNQMADKLAELAEAAPEHDPLIEDEEA</sequence>
<comment type="caution">
    <text evidence="1">The sequence shown here is derived from an EMBL/GenBank/DDBJ whole genome shotgun (WGS) entry which is preliminary data.</text>
</comment>
<proteinExistence type="predicted"/>
<dbReference type="OrthoDB" id="7992433at2"/>
<dbReference type="EMBL" id="SDVB01000253">
    <property type="protein sequence ID" value="RYC10163.1"/>
    <property type="molecule type" value="Genomic_DNA"/>
</dbReference>
<evidence type="ECO:0000313" key="2">
    <source>
        <dbReference type="Proteomes" id="UP000291088"/>
    </source>
</evidence>
<dbReference type="RefSeq" id="WP_129333556.1">
    <property type="nucleotide sequence ID" value="NZ_SDVB01000253.1"/>
</dbReference>
<name>A0A4Q2SX25_9HYPH</name>